<keyword evidence="6" id="KW-0282">Flagellum</keyword>
<dbReference type="GO" id="GO:0070736">
    <property type="term" value="F:protein-glycine ligase activity, initiating"/>
    <property type="evidence" value="ECO:0007669"/>
    <property type="project" value="TreeGrafter"/>
</dbReference>
<dbReference type="InParanoid" id="A0A6P8SDN8"/>
<dbReference type="PANTHER" id="PTHR45870:SF3">
    <property type="entry name" value="PROTEIN MONOGLYCYLASE TTLL8"/>
    <property type="match status" value="1"/>
</dbReference>
<evidence type="ECO:0000256" key="2">
    <source>
        <dbReference type="ARBA" id="ARBA00022490"/>
    </source>
</evidence>
<dbReference type="FunCoup" id="A0A6P8SDN8">
    <property type="interactions" value="10"/>
</dbReference>
<dbReference type="PANTHER" id="PTHR45870">
    <property type="entry name" value="TUBULIN MONOGLYCYLASE TTLL3"/>
    <property type="match status" value="1"/>
</dbReference>
<gene>
    <name evidence="11" type="primary">TTLL8</name>
</gene>
<keyword evidence="4" id="KW-0547">Nucleotide-binding</keyword>
<comment type="subcellular location">
    <subcellularLocation>
        <location evidence="1">Cytoplasm</location>
        <location evidence="1">Cytoskeleton</location>
        <location evidence="1">Flagellum axoneme</location>
    </subcellularLocation>
</comment>
<dbReference type="RefSeq" id="XP_033814853.1">
    <property type="nucleotide sequence ID" value="XM_033958962.1"/>
</dbReference>
<evidence type="ECO:0000256" key="1">
    <source>
        <dbReference type="ARBA" id="ARBA00004611"/>
    </source>
</evidence>
<keyword evidence="6" id="KW-0969">Cilium</keyword>
<feature type="compositionally biased region" description="Basic and acidic residues" evidence="9">
    <location>
        <begin position="15"/>
        <end position="31"/>
    </location>
</feature>
<keyword evidence="6" id="KW-0966">Cell projection</keyword>
<reference evidence="11" key="1">
    <citation type="submission" date="2025-08" db="UniProtKB">
        <authorList>
            <consortium name="RefSeq"/>
        </authorList>
    </citation>
    <scope>IDENTIFICATION</scope>
</reference>
<dbReference type="GO" id="GO:0005930">
    <property type="term" value="C:axoneme"/>
    <property type="evidence" value="ECO:0007669"/>
    <property type="project" value="TreeGrafter"/>
</dbReference>
<evidence type="ECO:0000256" key="8">
    <source>
        <dbReference type="ARBA" id="ARBA00048944"/>
    </source>
</evidence>
<dbReference type="OrthoDB" id="202825at2759"/>
<evidence type="ECO:0000256" key="4">
    <source>
        <dbReference type="ARBA" id="ARBA00022741"/>
    </source>
</evidence>
<dbReference type="KEGG" id="gsh:117366921"/>
<keyword evidence="5" id="KW-0067">ATP-binding</keyword>
<organism evidence="10 11">
    <name type="scientific">Geotrypetes seraphini</name>
    <name type="common">Gaboon caecilian</name>
    <name type="synonym">Caecilia seraphini</name>
    <dbReference type="NCBI Taxonomy" id="260995"/>
    <lineage>
        <taxon>Eukaryota</taxon>
        <taxon>Metazoa</taxon>
        <taxon>Chordata</taxon>
        <taxon>Craniata</taxon>
        <taxon>Vertebrata</taxon>
        <taxon>Euteleostomi</taxon>
        <taxon>Amphibia</taxon>
        <taxon>Gymnophiona</taxon>
        <taxon>Geotrypetes</taxon>
    </lineage>
</organism>
<dbReference type="SUPFAM" id="SSF56059">
    <property type="entry name" value="Glutathione synthetase ATP-binding domain-like"/>
    <property type="match status" value="1"/>
</dbReference>
<protein>
    <submittedName>
        <fullName evidence="11">Protein monoglycylase TTLL8</fullName>
    </submittedName>
</protein>
<keyword evidence="10" id="KW-1185">Reference proteome</keyword>
<evidence type="ECO:0000256" key="3">
    <source>
        <dbReference type="ARBA" id="ARBA00022598"/>
    </source>
</evidence>
<comment type="catalytic activity">
    <reaction evidence="8">
        <text>L-glutamyl-[protein] + glycine + ATP = glycyl-L-glutamyl-[protein] + ADP + phosphate + H(+)</text>
        <dbReference type="Rhea" id="RHEA:67180"/>
        <dbReference type="Rhea" id="RHEA-COMP:10208"/>
        <dbReference type="Rhea" id="RHEA-COMP:17207"/>
        <dbReference type="ChEBI" id="CHEBI:15378"/>
        <dbReference type="ChEBI" id="CHEBI:29973"/>
        <dbReference type="ChEBI" id="CHEBI:30616"/>
        <dbReference type="ChEBI" id="CHEBI:43474"/>
        <dbReference type="ChEBI" id="CHEBI:57305"/>
        <dbReference type="ChEBI" id="CHEBI:167890"/>
        <dbReference type="ChEBI" id="CHEBI:456216"/>
    </reaction>
    <physiologicalReaction direction="left-to-right" evidence="8">
        <dbReference type="Rhea" id="RHEA:67181"/>
    </physiologicalReaction>
</comment>
<keyword evidence="7" id="KW-0206">Cytoskeleton</keyword>
<dbReference type="InterPro" id="IPR051437">
    <property type="entry name" value="TTLL_monoglycylase"/>
</dbReference>
<keyword evidence="3" id="KW-0436">Ligase</keyword>
<dbReference type="PROSITE" id="PS51221">
    <property type="entry name" value="TTL"/>
    <property type="match status" value="1"/>
</dbReference>
<evidence type="ECO:0000313" key="10">
    <source>
        <dbReference type="Proteomes" id="UP000515159"/>
    </source>
</evidence>
<dbReference type="FunFam" id="3.30.470.20:FF:000032">
    <property type="entry name" value="tubulin monoglycylase TTLL3 isoform X2"/>
    <property type="match status" value="1"/>
</dbReference>
<evidence type="ECO:0000256" key="7">
    <source>
        <dbReference type="ARBA" id="ARBA00023212"/>
    </source>
</evidence>
<evidence type="ECO:0000256" key="5">
    <source>
        <dbReference type="ARBA" id="ARBA00022840"/>
    </source>
</evidence>
<evidence type="ECO:0000313" key="11">
    <source>
        <dbReference type="RefSeq" id="XP_033814853.1"/>
    </source>
</evidence>
<evidence type="ECO:0000256" key="6">
    <source>
        <dbReference type="ARBA" id="ARBA00022846"/>
    </source>
</evidence>
<keyword evidence="2" id="KW-0963">Cytoplasm</keyword>
<dbReference type="InterPro" id="IPR004344">
    <property type="entry name" value="TTL/TTLL_fam"/>
</dbReference>
<dbReference type="Gene3D" id="3.30.470.20">
    <property type="entry name" value="ATP-grasp fold, B domain"/>
    <property type="match status" value="1"/>
</dbReference>
<dbReference type="GO" id="GO:0003341">
    <property type="term" value="P:cilium movement"/>
    <property type="evidence" value="ECO:0007669"/>
    <property type="project" value="TreeGrafter"/>
</dbReference>
<proteinExistence type="predicted"/>
<dbReference type="GO" id="GO:0015630">
    <property type="term" value="C:microtubule cytoskeleton"/>
    <property type="evidence" value="ECO:0007669"/>
    <property type="project" value="TreeGrafter"/>
</dbReference>
<dbReference type="GeneID" id="117366921"/>
<accession>A0A6P8SDN8</accession>
<dbReference type="Pfam" id="PF03133">
    <property type="entry name" value="TTL"/>
    <property type="match status" value="1"/>
</dbReference>
<sequence length="829" mass="94742">MKQTQNLRKSLTPAEEGRNEEENLHKERKSNEQTSLPTVDRFKQAKSLATRAAKARKIFTIYGHYPIIRASLRKRGWVERIFPTIPAELIKAVNGSNEANNADGNLCVFDSRGWTTMQLTGSNRIEKSKIQDNTNVLPEGNKEIEYHFDPSDAIHDMMSAYVKNEIPSFIWTVRRDVIDYHTLMKDQMLNHYGKTGSFTTKIGLCLNLRNLSWYVEANPDSFFPRCYSLCSTAERQQFIDDFRHNAACSILKWVLTHSVSQKDSENSTEDYKMKIENGAELIDMACNVWEIYLGKLEHEDIDDDFDSASSITETEWNELIQQYYHLIHDDAIIDDLGGHVEQCQNMLKKIKAVNPQFEIEGVRNVWIIKPGAKSRGRDIVCMDRIEDILKLVSTDLFAKKDNKWVVQKYIEVPLLIYETKFDIRQWFLVTEWNPLTIWFYRDSYLRFSTQPFSLKNLDSSIHLCNNSIQKHYKNCPDRNPLLPRHNMWGSSKFRNYLHNQGHSNVWETIVYPSMKKAIIYTMKMAQDNIESRKNSFELYGADFILGQDFKPWLIEINSSPTMYPSTPVTTNLCAQVQEDTIKVVIDRLWDQSSSTGKFELLWKQPLIELPTFTGGGLLVAGSSIKEINPITSTGENRDDKVQGTKCPLLNQDTLQENVKENSKLKQRLKATKEKLPSNVTVLPKCLPRKNCKTKDSALKPILKTGCSSLPNFLNYVPSVPKIIHVSQMNKSSVYVQNPNRISTPVLNVHTLNWTVLQPSNTGLQNTGKIPCLFCKGPFQLDGTCKHCNSFSATILQGGSNTNVDNVPAKVSVSMEGSRRVVHSNAILKA</sequence>
<dbReference type="GO" id="GO:0005524">
    <property type="term" value="F:ATP binding"/>
    <property type="evidence" value="ECO:0007669"/>
    <property type="project" value="UniProtKB-KW"/>
</dbReference>
<evidence type="ECO:0000256" key="9">
    <source>
        <dbReference type="SAM" id="MobiDB-lite"/>
    </source>
</evidence>
<feature type="region of interest" description="Disordered" evidence="9">
    <location>
        <begin position="1"/>
        <end position="42"/>
    </location>
</feature>
<dbReference type="CTD" id="164714"/>
<dbReference type="GO" id="GO:0060271">
    <property type="term" value="P:cilium assembly"/>
    <property type="evidence" value="ECO:0007669"/>
    <property type="project" value="TreeGrafter"/>
</dbReference>
<dbReference type="AlphaFoldDB" id="A0A6P8SDN8"/>
<name>A0A6P8SDN8_GEOSA</name>
<dbReference type="Proteomes" id="UP000515159">
    <property type="component" value="Chromosome 9"/>
</dbReference>